<dbReference type="KEGG" id="dsh:Dshi_2596"/>
<dbReference type="SMART" id="SM00382">
    <property type="entry name" value="AAA"/>
    <property type="match status" value="1"/>
</dbReference>
<keyword evidence="6" id="KW-0547">Nucleotide-binding</keyword>
<gene>
    <name evidence="11" type="ordered locus">Dshi_2596</name>
</gene>
<feature type="domain" description="ABC transporter" evidence="10">
    <location>
        <begin position="3"/>
        <end position="217"/>
    </location>
</feature>
<keyword evidence="7" id="KW-0067">ATP-binding</keyword>
<keyword evidence="5" id="KW-0997">Cell inner membrane</keyword>
<dbReference type="STRING" id="398580.Dshi_2596"/>
<evidence type="ECO:0000313" key="11">
    <source>
        <dbReference type="EMBL" id="ABV94329.1"/>
    </source>
</evidence>
<evidence type="ECO:0000256" key="4">
    <source>
        <dbReference type="ARBA" id="ARBA00022475"/>
    </source>
</evidence>
<evidence type="ECO:0000313" key="12">
    <source>
        <dbReference type="Proteomes" id="UP000006833"/>
    </source>
</evidence>
<dbReference type="Proteomes" id="UP000006833">
    <property type="component" value="Chromosome"/>
</dbReference>
<dbReference type="AlphaFoldDB" id="A8LHZ5"/>
<keyword evidence="8" id="KW-1278">Translocase</keyword>
<comment type="similarity">
    <text evidence="2">Belongs to the ABC transporter superfamily.</text>
</comment>
<evidence type="ECO:0000256" key="7">
    <source>
        <dbReference type="ARBA" id="ARBA00022840"/>
    </source>
</evidence>
<dbReference type="GO" id="GO:0005524">
    <property type="term" value="F:ATP binding"/>
    <property type="evidence" value="ECO:0007669"/>
    <property type="project" value="UniProtKB-KW"/>
</dbReference>
<evidence type="ECO:0000259" key="10">
    <source>
        <dbReference type="PROSITE" id="PS50893"/>
    </source>
</evidence>
<evidence type="ECO:0000256" key="2">
    <source>
        <dbReference type="ARBA" id="ARBA00005417"/>
    </source>
</evidence>
<accession>A8LHZ5</accession>
<evidence type="ECO:0000256" key="3">
    <source>
        <dbReference type="ARBA" id="ARBA00022448"/>
    </source>
</evidence>
<sequence length="227" mass="24821">MTIEVQGLSAERSGRTILHPTNVDFKPGERVGLVGSSGSGKSTLGHELVDALRAQGASVAHVPQSPDEALDPLRSMAFHWREAERALGLAPDDARREVLFKALRIEGGDLRKRPWCWSRGMQQRFVIAMALIGTPDLLVMDEPTSALDPVVAAGTMDLLEDYLKNRQTALLLITHDLGLAARRVARLMVMDAGRIVEDAPTEAFLASPKTRTAKALCAHRNWLELPC</sequence>
<name>A8LHZ5_DINSH</name>
<reference evidence="12" key="1">
    <citation type="journal article" date="2010" name="ISME J.">
        <title>The complete genome sequence of the algal symbiont Dinoroseobacter shibae: a hitchhiker's guide to life in the sea.</title>
        <authorList>
            <person name="Wagner-Dobler I."/>
            <person name="Ballhausen B."/>
            <person name="Berger M."/>
            <person name="Brinkhoff T."/>
            <person name="Buchholz I."/>
            <person name="Bunk B."/>
            <person name="Cypionka H."/>
            <person name="Daniel R."/>
            <person name="Drepper T."/>
            <person name="Gerdts G."/>
            <person name="Hahnke S."/>
            <person name="Han C."/>
            <person name="Jahn D."/>
            <person name="Kalhoefer D."/>
            <person name="Kiss H."/>
            <person name="Klenk H.P."/>
            <person name="Kyrpides N."/>
            <person name="Liebl W."/>
            <person name="Liesegang H."/>
            <person name="Meincke L."/>
            <person name="Pati A."/>
            <person name="Petersen J."/>
            <person name="Piekarski T."/>
            <person name="Pommerenke C."/>
            <person name="Pradella S."/>
            <person name="Pukall R."/>
            <person name="Rabus R."/>
            <person name="Stackebrandt E."/>
            <person name="Thole S."/>
            <person name="Thompson L."/>
            <person name="Tielen P."/>
            <person name="Tomasch J."/>
            <person name="von Jan M."/>
            <person name="Wanphrut N."/>
            <person name="Wichels A."/>
            <person name="Zech H."/>
            <person name="Simon M."/>
        </authorList>
    </citation>
    <scope>NUCLEOTIDE SEQUENCE [LARGE SCALE GENOMIC DNA]</scope>
    <source>
        <strain evidence="12">DSM 16493 / NCIMB 14021 / DFL 12</strain>
    </source>
</reference>
<proteinExistence type="inferred from homology"/>
<comment type="subcellular location">
    <subcellularLocation>
        <location evidence="1">Cell inner membrane</location>
        <topology evidence="1">Peripheral membrane protein</topology>
    </subcellularLocation>
</comment>
<keyword evidence="4" id="KW-1003">Cell membrane</keyword>
<dbReference type="PROSITE" id="PS50893">
    <property type="entry name" value="ABC_TRANSPORTER_2"/>
    <property type="match status" value="1"/>
</dbReference>
<dbReference type="Pfam" id="PF00005">
    <property type="entry name" value="ABC_tran"/>
    <property type="match status" value="1"/>
</dbReference>
<dbReference type="SUPFAM" id="SSF52540">
    <property type="entry name" value="P-loop containing nucleoside triphosphate hydrolases"/>
    <property type="match status" value="1"/>
</dbReference>
<dbReference type="Gene3D" id="3.40.50.300">
    <property type="entry name" value="P-loop containing nucleotide triphosphate hydrolases"/>
    <property type="match status" value="1"/>
</dbReference>
<dbReference type="InterPro" id="IPR003439">
    <property type="entry name" value="ABC_transporter-like_ATP-bd"/>
</dbReference>
<dbReference type="OrthoDB" id="7676322at2"/>
<keyword evidence="9" id="KW-0472">Membrane</keyword>
<dbReference type="InterPro" id="IPR003593">
    <property type="entry name" value="AAA+_ATPase"/>
</dbReference>
<protein>
    <submittedName>
        <fullName evidence="11">ABC transporter</fullName>
    </submittedName>
</protein>
<dbReference type="PANTHER" id="PTHR43297">
    <property type="entry name" value="OLIGOPEPTIDE TRANSPORT ATP-BINDING PROTEIN APPD"/>
    <property type="match status" value="1"/>
</dbReference>
<evidence type="ECO:0000256" key="8">
    <source>
        <dbReference type="ARBA" id="ARBA00022967"/>
    </source>
</evidence>
<dbReference type="InterPro" id="IPR050388">
    <property type="entry name" value="ABC_Ni/Peptide_Import"/>
</dbReference>
<evidence type="ECO:0000256" key="6">
    <source>
        <dbReference type="ARBA" id="ARBA00022741"/>
    </source>
</evidence>
<evidence type="ECO:0000256" key="1">
    <source>
        <dbReference type="ARBA" id="ARBA00004417"/>
    </source>
</evidence>
<keyword evidence="3" id="KW-0813">Transport</keyword>
<dbReference type="InterPro" id="IPR027417">
    <property type="entry name" value="P-loop_NTPase"/>
</dbReference>
<dbReference type="GO" id="GO:0016887">
    <property type="term" value="F:ATP hydrolysis activity"/>
    <property type="evidence" value="ECO:0007669"/>
    <property type="project" value="InterPro"/>
</dbReference>
<organism evidence="11 12">
    <name type="scientific">Dinoroseobacter shibae (strain DSM 16493 / NCIMB 14021 / DFL 12)</name>
    <dbReference type="NCBI Taxonomy" id="398580"/>
    <lineage>
        <taxon>Bacteria</taxon>
        <taxon>Pseudomonadati</taxon>
        <taxon>Pseudomonadota</taxon>
        <taxon>Alphaproteobacteria</taxon>
        <taxon>Rhodobacterales</taxon>
        <taxon>Roseobacteraceae</taxon>
        <taxon>Dinoroseobacter</taxon>
    </lineage>
</organism>
<dbReference type="HOGENOM" id="CLU_000604_1_23_5"/>
<dbReference type="EMBL" id="CP000830">
    <property type="protein sequence ID" value="ABV94329.1"/>
    <property type="molecule type" value="Genomic_DNA"/>
</dbReference>
<keyword evidence="12" id="KW-1185">Reference proteome</keyword>
<dbReference type="eggNOG" id="COG0444">
    <property type="taxonomic scope" value="Bacteria"/>
</dbReference>
<evidence type="ECO:0000256" key="9">
    <source>
        <dbReference type="ARBA" id="ARBA00023136"/>
    </source>
</evidence>
<dbReference type="PANTHER" id="PTHR43297:SF14">
    <property type="entry name" value="ATPASE AAA-TYPE CORE DOMAIN-CONTAINING PROTEIN"/>
    <property type="match status" value="1"/>
</dbReference>
<evidence type="ECO:0000256" key="5">
    <source>
        <dbReference type="ARBA" id="ARBA00022519"/>
    </source>
</evidence>
<dbReference type="RefSeq" id="WP_012179257.1">
    <property type="nucleotide sequence ID" value="NC_009952.1"/>
</dbReference>
<dbReference type="GO" id="GO:0005886">
    <property type="term" value="C:plasma membrane"/>
    <property type="evidence" value="ECO:0007669"/>
    <property type="project" value="UniProtKB-SubCell"/>
</dbReference>